<dbReference type="Pfam" id="PF02687">
    <property type="entry name" value="FtsX"/>
    <property type="match status" value="1"/>
</dbReference>
<evidence type="ECO:0000256" key="4">
    <source>
        <dbReference type="ARBA" id="ARBA00022989"/>
    </source>
</evidence>
<keyword evidence="3 6" id="KW-0812">Transmembrane</keyword>
<evidence type="ECO:0000256" key="1">
    <source>
        <dbReference type="ARBA" id="ARBA00004651"/>
    </source>
</evidence>
<feature type="transmembrane region" description="Helical" evidence="6">
    <location>
        <begin position="411"/>
        <end position="432"/>
    </location>
</feature>
<proteinExistence type="predicted"/>
<evidence type="ECO:0000256" key="3">
    <source>
        <dbReference type="ARBA" id="ARBA00022692"/>
    </source>
</evidence>
<dbReference type="PANTHER" id="PTHR30287">
    <property type="entry name" value="MEMBRANE COMPONENT OF PREDICTED ABC SUPERFAMILY METABOLITE UPTAKE TRANSPORTER"/>
    <property type="match status" value="1"/>
</dbReference>
<feature type="transmembrane region" description="Helical" evidence="6">
    <location>
        <begin position="492"/>
        <end position="514"/>
    </location>
</feature>
<dbReference type="InterPro" id="IPR038766">
    <property type="entry name" value="Membrane_comp_ABC_pdt"/>
</dbReference>
<dbReference type="PANTHER" id="PTHR30287:SF1">
    <property type="entry name" value="INNER MEMBRANE PROTEIN"/>
    <property type="match status" value="1"/>
</dbReference>
<feature type="transmembrane region" description="Helical" evidence="6">
    <location>
        <begin position="358"/>
        <end position="391"/>
    </location>
</feature>
<evidence type="ECO:0000259" key="7">
    <source>
        <dbReference type="Pfam" id="PF02687"/>
    </source>
</evidence>
<feature type="transmembrane region" description="Helical" evidence="6">
    <location>
        <begin position="52"/>
        <end position="73"/>
    </location>
</feature>
<evidence type="ECO:0000313" key="8">
    <source>
        <dbReference type="EMBL" id="XCH10732.1"/>
    </source>
</evidence>
<keyword evidence="5 6" id="KW-0472">Membrane</keyword>
<dbReference type="InterPro" id="IPR003838">
    <property type="entry name" value="ABC3_permease_C"/>
</dbReference>
<accession>A0AAU8EPE9</accession>
<reference evidence="8" key="1">
    <citation type="submission" date="2024-06" db="EMBL/GenBank/DDBJ databases">
        <title>Biodegradation of dimethachlon by Arthrobacter sp. K5: mechanistic insights and ecological implications.</title>
        <authorList>
            <person name="Hu S."/>
            <person name="Lu P."/>
        </authorList>
    </citation>
    <scope>NUCLEOTIDE SEQUENCE</scope>
    <source>
        <strain evidence="8">K5</strain>
    </source>
</reference>
<gene>
    <name evidence="8" type="ORF">ABRP34_18205</name>
</gene>
<name>A0AAU8EPE9_9MICC</name>
<keyword evidence="2" id="KW-1003">Cell membrane</keyword>
<feature type="transmembrane region" description="Helical" evidence="6">
    <location>
        <begin position="453"/>
        <end position="472"/>
    </location>
</feature>
<feature type="transmembrane region" description="Helical" evidence="6">
    <location>
        <begin position="891"/>
        <end position="921"/>
    </location>
</feature>
<feature type="transmembrane region" description="Helical" evidence="6">
    <location>
        <begin position="845"/>
        <end position="870"/>
    </location>
</feature>
<organism evidence="8">
    <name type="scientific">Arthrobacter sp. K5</name>
    <dbReference type="NCBI Taxonomy" id="2839623"/>
    <lineage>
        <taxon>Bacteria</taxon>
        <taxon>Bacillati</taxon>
        <taxon>Actinomycetota</taxon>
        <taxon>Actinomycetes</taxon>
        <taxon>Micrococcales</taxon>
        <taxon>Micrococcaceae</taxon>
        <taxon>Arthrobacter</taxon>
    </lineage>
</organism>
<evidence type="ECO:0000256" key="2">
    <source>
        <dbReference type="ARBA" id="ARBA00022475"/>
    </source>
</evidence>
<feature type="transmembrane region" description="Helical" evidence="6">
    <location>
        <begin position="312"/>
        <end position="337"/>
    </location>
</feature>
<evidence type="ECO:0000256" key="5">
    <source>
        <dbReference type="ARBA" id="ARBA00023136"/>
    </source>
</evidence>
<comment type="subcellular location">
    <subcellularLocation>
        <location evidence="1">Cell membrane</location>
        <topology evidence="1">Multi-pass membrane protein</topology>
    </subcellularLocation>
</comment>
<feature type="domain" description="ABC3 transporter permease C-terminal" evidence="7">
    <location>
        <begin position="317"/>
        <end position="435"/>
    </location>
</feature>
<protein>
    <submittedName>
        <fullName evidence="8">FtsX-like permease family protein</fullName>
    </submittedName>
</protein>
<feature type="transmembrane region" description="Helical" evidence="6">
    <location>
        <begin position="933"/>
        <end position="955"/>
    </location>
</feature>
<sequence length="968" mass="99842">MRQRPCTIPRFSWRRPAEMALDVAPVPHGRWHSFGLALRMARRDISRHRGRSLLIILLILLPVAGMTGAAALAQSMQETPAERVQYQLGSTQARLRSMPASNAETVQDPVLETATMTRNFTVDPDFTPRNPRDAIPAGYEVLTETQLTLMVRARASLGGASDVPVMAKAVDALNPAFTGKYTLLEGRPAAARDEILVSPGALERFGIRLGDRMTTADGSFAVVGTVRDATYSDGNPILFLQPGQAAIDRPAAQGNPLGETMYYLMGPKPVTWDQIRDLNKSGVAVLSRAVALKPPVTSGAAANARAMPAAGYIGGVLIGALALLEVGLLAGAAFAVGAKRQVRELALLAASGAEAPTVRAVVTAAGLWLGTIAVVAGAVLGAGGAAAVVGVARHLGSVRFPGIHLDLLPTVAAMAMGLLACFLAAVVPARQVARQALLGALKSGRSLAASGTWPARVGAFLLVVAIICLAAGRTLGLTGDLDAVAARTPLLAALLTGGAILAVAALVLLTGTFVKILTARTAWLPLPLRMAARDSARNRSRTVPAVAAVLAAATLASAAMVLSASQMAEAKRTHMWAAQENQVSLPLETAPIQAPGTASAPPIDPAAVAAALHRELETVQWTQVLKGPVLSKCNMQASAGGSLPATNDGVDCRQYKLAVPAGQECPATPQGRVLDGKDWRCNGSMFPAGAAGQLPPVVVGGADELRALLGREPSPAAVEALNTGGMVVSNPVFEKDGKTTLQSYDVRQPVPGPGPAVSYKPQSNTVLPAVVEAPEVPVPFYGVIAPGTASRAGMHVGNSVLLAQLSAYPEAAEQDRASAALAQVYRIQALGFYVEPGADRTGSELLWLIVGTSALITLSAAGITTGLALADARADHMTLAGVGAPPRLRKALAAAQSLMTASLGTSLGVAAGVVPAVLLIGATRMFAEPVVPWMPLLALLVGVPLTGSALAWVFARARLPVSRRRLGS</sequence>
<evidence type="ECO:0000256" key="6">
    <source>
        <dbReference type="SAM" id="Phobius"/>
    </source>
</evidence>
<dbReference type="AlphaFoldDB" id="A0AAU8EPE9"/>
<dbReference type="RefSeq" id="WP_353711248.1">
    <property type="nucleotide sequence ID" value="NZ_CP159279.1"/>
</dbReference>
<feature type="transmembrane region" description="Helical" evidence="6">
    <location>
        <begin position="543"/>
        <end position="562"/>
    </location>
</feature>
<dbReference type="EMBL" id="CP159279">
    <property type="protein sequence ID" value="XCH10732.1"/>
    <property type="molecule type" value="Genomic_DNA"/>
</dbReference>
<keyword evidence="4 6" id="KW-1133">Transmembrane helix</keyword>
<dbReference type="GO" id="GO:0005886">
    <property type="term" value="C:plasma membrane"/>
    <property type="evidence" value="ECO:0007669"/>
    <property type="project" value="UniProtKB-SubCell"/>
</dbReference>